<keyword evidence="1" id="KW-0812">Transmembrane</keyword>
<feature type="transmembrane region" description="Helical" evidence="1">
    <location>
        <begin position="129"/>
        <end position="155"/>
    </location>
</feature>
<name>A0A1Z4BQL0_9FLAO</name>
<organism evidence="2 3">
    <name type="scientific">Capnocytophaga endodontalis</name>
    <dbReference type="NCBI Taxonomy" id="2708117"/>
    <lineage>
        <taxon>Bacteria</taxon>
        <taxon>Pseudomonadati</taxon>
        <taxon>Bacteroidota</taxon>
        <taxon>Flavobacteriia</taxon>
        <taxon>Flavobacteriales</taxon>
        <taxon>Flavobacteriaceae</taxon>
        <taxon>Capnocytophaga</taxon>
    </lineage>
</organism>
<dbReference type="Proteomes" id="UP000197007">
    <property type="component" value="Chromosome"/>
</dbReference>
<evidence type="ECO:0000256" key="1">
    <source>
        <dbReference type="SAM" id="Phobius"/>
    </source>
</evidence>
<dbReference type="RefSeq" id="WP_088594530.1">
    <property type="nucleotide sequence ID" value="NZ_CP022022.1"/>
</dbReference>
<evidence type="ECO:0000313" key="2">
    <source>
        <dbReference type="EMBL" id="ASF43587.1"/>
    </source>
</evidence>
<feature type="transmembrane region" description="Helical" evidence="1">
    <location>
        <begin position="39"/>
        <end position="60"/>
    </location>
</feature>
<keyword evidence="3" id="KW-1185">Reference proteome</keyword>
<evidence type="ECO:0000313" key="3">
    <source>
        <dbReference type="Proteomes" id="UP000197007"/>
    </source>
</evidence>
<proteinExistence type="predicted"/>
<dbReference type="AlphaFoldDB" id="A0A1Z4BQL0"/>
<feature type="transmembrane region" description="Helical" evidence="1">
    <location>
        <begin position="290"/>
        <end position="308"/>
    </location>
</feature>
<accession>A0A1Z4BQL0</accession>
<feature type="transmembrane region" description="Helical" evidence="1">
    <location>
        <begin position="12"/>
        <end position="33"/>
    </location>
</feature>
<evidence type="ECO:0008006" key="4">
    <source>
        <dbReference type="Google" id="ProtNLM"/>
    </source>
</evidence>
<feature type="transmembrane region" description="Helical" evidence="1">
    <location>
        <begin position="241"/>
        <end position="257"/>
    </location>
</feature>
<feature type="transmembrane region" description="Helical" evidence="1">
    <location>
        <begin position="80"/>
        <end position="109"/>
    </location>
</feature>
<reference evidence="3" key="1">
    <citation type="submission" date="2017-06" db="EMBL/GenBank/DDBJ databases">
        <title>Complete genome sequence of Capnocytophaga sp. KCOM 1579 (=ChDC OS43) isolated from a human refractory periapical abscess lesion.</title>
        <authorList>
            <person name="Kook J.-K."/>
            <person name="Park S.-N."/>
            <person name="Lim Y.K."/>
            <person name="Roh H."/>
        </authorList>
    </citation>
    <scope>NUCLEOTIDE SEQUENCE [LARGE SCALE GENOMIC DNA]</scope>
    <source>
        <strain evidence="3">ChDC OS43</strain>
    </source>
</reference>
<feature type="transmembrane region" description="Helical" evidence="1">
    <location>
        <begin position="210"/>
        <end position="234"/>
    </location>
</feature>
<feature type="transmembrane region" description="Helical" evidence="1">
    <location>
        <begin position="167"/>
        <end position="190"/>
    </location>
</feature>
<sequence>MLSKYFENTKPITFIIVLLALLIGDGLYQFQILQQPLEVGAHLLFLSINLTLLLFSLILLHQIDRWNELTETKNSYSIAFFSILIVLFPTLFDNIKLVGANLLIIIALWRVLTLKTGEGIPQKLLDTSLLIICASLLHPWALVFILNVWTSLLFYGAEKRRYWFIPLLALLVIALLGGAILIILQIPFSFDSYYNLVTTDIMRLLQLPSYPIATTIALMSLGLLFLVSIVVYYFRSTYHSISSIVVVQFLWVGLLVAFLSKEVIYIFAPIAILFALYIEKIRLWWLKETVLWILLSLPATILLLHFITKS</sequence>
<dbReference type="EMBL" id="CP022022">
    <property type="protein sequence ID" value="ASF43587.1"/>
    <property type="molecule type" value="Genomic_DNA"/>
</dbReference>
<gene>
    <name evidence="2" type="ORF">CBG49_11160</name>
</gene>
<protein>
    <recommendedName>
        <fullName evidence="4">Beta-carotene 15,15'-monooxygenase</fullName>
    </recommendedName>
</protein>
<keyword evidence="1" id="KW-0472">Membrane</keyword>
<dbReference type="KEGG" id="capn:CBG49_11160"/>
<feature type="transmembrane region" description="Helical" evidence="1">
    <location>
        <begin position="263"/>
        <end position="278"/>
    </location>
</feature>
<keyword evidence="1" id="KW-1133">Transmembrane helix</keyword>